<evidence type="ECO:0000313" key="3">
    <source>
        <dbReference type="Proteomes" id="UP000218238"/>
    </source>
</evidence>
<evidence type="ECO:0008006" key="4">
    <source>
        <dbReference type="Google" id="ProtNLM"/>
    </source>
</evidence>
<name>A0A2A2TH80_9CYAN</name>
<dbReference type="Gene3D" id="1.25.10.10">
    <property type="entry name" value="Leucine-rich Repeat Variant"/>
    <property type="match status" value="1"/>
</dbReference>
<accession>A0A2A2TH80</accession>
<reference evidence="2 3" key="1">
    <citation type="submission" date="2017-08" db="EMBL/GenBank/DDBJ databases">
        <title>Draft genome sequence of filamentous cyanobacterium Calothrix elsteri CCALA 953.</title>
        <authorList>
            <person name="Gagunashvili A.N."/>
            <person name="Elster J."/>
            <person name="Andresson O.S."/>
        </authorList>
    </citation>
    <scope>NUCLEOTIDE SEQUENCE [LARGE SCALE GENOMIC DNA]</scope>
    <source>
        <strain evidence="2 3">CCALA 953</strain>
    </source>
</reference>
<gene>
    <name evidence="2" type="ORF">CK510_16100</name>
</gene>
<evidence type="ECO:0000313" key="2">
    <source>
        <dbReference type="EMBL" id="PAX53036.1"/>
    </source>
</evidence>
<keyword evidence="3" id="KW-1185">Reference proteome</keyword>
<sequence length="281" mass="31677">MVASYPSPVDKLLTYGEIDILEVSNVLQEDREHLHSKKRGINYVEELGFTLEHVPDLLRMVVDEELNFGDGENLEYWAPIHALRVIGELRAEDAIQPLIDFFQTVDQENDSIMMALPDAIATIGEKAISPLEACITNFSQESNQDNGCEDAVIALGSIATKYPELSDRCVKILTQQLECFADNKTEINGLLIEELIELNVVESAPIIEKVFAAKRVSLCLVRNWEEAQIELGLKEQPPAKYVNYSFDEEFKYSRNQPQSTAQGFASSNPQQKKKNQKKAKK</sequence>
<dbReference type="RefSeq" id="WP_095722666.1">
    <property type="nucleotide sequence ID" value="NZ_NTFS01000177.1"/>
</dbReference>
<dbReference type="OrthoDB" id="504590at2"/>
<feature type="compositionally biased region" description="Basic residues" evidence="1">
    <location>
        <begin position="271"/>
        <end position="281"/>
    </location>
</feature>
<dbReference type="Proteomes" id="UP000218238">
    <property type="component" value="Unassembled WGS sequence"/>
</dbReference>
<dbReference type="AlphaFoldDB" id="A0A2A2TH80"/>
<feature type="region of interest" description="Disordered" evidence="1">
    <location>
        <begin position="254"/>
        <end position="281"/>
    </location>
</feature>
<comment type="caution">
    <text evidence="2">The sequence shown here is derived from an EMBL/GenBank/DDBJ whole genome shotgun (WGS) entry which is preliminary data.</text>
</comment>
<protein>
    <recommendedName>
        <fullName evidence="4">PBS lyase</fullName>
    </recommendedName>
</protein>
<evidence type="ECO:0000256" key="1">
    <source>
        <dbReference type="SAM" id="MobiDB-lite"/>
    </source>
</evidence>
<dbReference type="EMBL" id="NTFS01000177">
    <property type="protein sequence ID" value="PAX53036.1"/>
    <property type="molecule type" value="Genomic_DNA"/>
</dbReference>
<feature type="compositionally biased region" description="Polar residues" evidence="1">
    <location>
        <begin position="254"/>
        <end position="269"/>
    </location>
</feature>
<organism evidence="2 3">
    <name type="scientific">Brunnivagina elsteri CCALA 953</name>
    <dbReference type="NCBI Taxonomy" id="987040"/>
    <lineage>
        <taxon>Bacteria</taxon>
        <taxon>Bacillati</taxon>
        <taxon>Cyanobacteriota</taxon>
        <taxon>Cyanophyceae</taxon>
        <taxon>Nostocales</taxon>
        <taxon>Calotrichaceae</taxon>
        <taxon>Brunnivagina</taxon>
    </lineage>
</organism>
<proteinExistence type="predicted"/>
<dbReference type="InterPro" id="IPR011989">
    <property type="entry name" value="ARM-like"/>
</dbReference>